<dbReference type="Pfam" id="PF05742">
    <property type="entry name" value="TANGO2"/>
    <property type="match status" value="1"/>
</dbReference>
<dbReference type="VEuPathDB" id="FungiDB:CXQ85_002325"/>
<dbReference type="AlphaFoldDB" id="A0A2V1AUD9"/>
<protein>
    <recommendedName>
        <fullName evidence="3">Transport and Golgi organization protein 2</fullName>
    </recommendedName>
</protein>
<organism evidence="1 2">
    <name type="scientific">Candidozyma haemuli</name>
    <dbReference type="NCBI Taxonomy" id="45357"/>
    <lineage>
        <taxon>Eukaryota</taxon>
        <taxon>Fungi</taxon>
        <taxon>Dikarya</taxon>
        <taxon>Ascomycota</taxon>
        <taxon>Saccharomycotina</taxon>
        <taxon>Pichiomycetes</taxon>
        <taxon>Metschnikowiaceae</taxon>
        <taxon>Candidozyma</taxon>
    </lineage>
</organism>
<dbReference type="GeneID" id="37007656"/>
<reference evidence="1 2" key="1">
    <citation type="submission" date="2017-12" db="EMBL/GenBank/DDBJ databases">
        <title>Genome Sequence of a Multidrug-Resistant Candida haemulonii Isolate from a Patient with Chronic Leg Ulcers in Israel.</title>
        <authorList>
            <person name="Chow N.A."/>
            <person name="Gade L."/>
            <person name="Batra D."/>
            <person name="Rowe L.A."/>
            <person name="Ben-Ami R."/>
            <person name="Loparev V.N."/>
            <person name="Litvintseva A.P."/>
        </authorList>
    </citation>
    <scope>NUCLEOTIDE SEQUENCE [LARGE SCALE GENOMIC DNA]</scope>
    <source>
        <strain evidence="1 2">B11899</strain>
    </source>
</reference>
<dbReference type="GO" id="GO:0005794">
    <property type="term" value="C:Golgi apparatus"/>
    <property type="evidence" value="ECO:0007669"/>
    <property type="project" value="TreeGrafter"/>
</dbReference>
<proteinExistence type="predicted"/>
<evidence type="ECO:0000313" key="2">
    <source>
        <dbReference type="Proteomes" id="UP000244309"/>
    </source>
</evidence>
<dbReference type="RefSeq" id="XP_025341471.1">
    <property type="nucleotide sequence ID" value="XM_025486006.1"/>
</dbReference>
<comment type="caution">
    <text evidence="1">The sequence shown here is derived from an EMBL/GenBank/DDBJ whole genome shotgun (WGS) entry which is preliminary data.</text>
</comment>
<dbReference type="GO" id="GO:0009306">
    <property type="term" value="P:protein secretion"/>
    <property type="evidence" value="ECO:0007669"/>
    <property type="project" value="TreeGrafter"/>
</dbReference>
<dbReference type="EMBL" id="PKFO01000003">
    <property type="protein sequence ID" value="PVH20531.1"/>
    <property type="molecule type" value="Genomic_DNA"/>
</dbReference>
<dbReference type="InterPro" id="IPR008551">
    <property type="entry name" value="TANGO2"/>
</dbReference>
<dbReference type="PANTHER" id="PTHR17985">
    <property type="entry name" value="SER/THR-RICH PROTEIN T10 IN DGCR REGION"/>
    <property type="match status" value="1"/>
</dbReference>
<dbReference type="PANTHER" id="PTHR17985:SF8">
    <property type="entry name" value="TRANSPORT AND GOLGI ORGANIZATION PROTEIN 2 HOMOLOG"/>
    <property type="match status" value="1"/>
</dbReference>
<accession>A0A2V1AUD9</accession>
<keyword evidence="2" id="KW-1185">Reference proteome</keyword>
<evidence type="ECO:0008006" key="3">
    <source>
        <dbReference type="Google" id="ProtNLM"/>
    </source>
</evidence>
<gene>
    <name evidence="1" type="ORF">CXQ85_002325</name>
</gene>
<evidence type="ECO:0000313" key="1">
    <source>
        <dbReference type="EMBL" id="PVH20531.1"/>
    </source>
</evidence>
<name>A0A2V1AUD9_9ASCO</name>
<sequence length="319" mass="36002">MCILLTTTSHPDFPLLLLSNRDEYFARPTQLASVRQTSKDIQIVSPLDMARPEHGTWIGVTSDGRLAVLVNYREDTAIAGKVSRGILPLEYLVSDLSDDDWYDGLEERMNKKSGVTGKPTKLSEIGGFTLLYGALELDKHSKLRPLNLMSNRGDRGKVHTQEVSLDDMHDHFHRQSTFGLSNSLYYMPWSKVELGRKKLAGLAKRASAEGYSQEEVIESCFEILSSDTYDAEIRKKGTFDQKMTELQNSIFIPPLATPYESESVDSGFAVGKFYGTRTQTVVALSKDGTLHYYERDLYTGDTDKMHIREQHLQFDIGNK</sequence>
<dbReference type="GO" id="GO:0007030">
    <property type="term" value="P:Golgi organization"/>
    <property type="evidence" value="ECO:0007669"/>
    <property type="project" value="TreeGrafter"/>
</dbReference>
<dbReference type="OrthoDB" id="191601at2759"/>
<dbReference type="Proteomes" id="UP000244309">
    <property type="component" value="Unassembled WGS sequence"/>
</dbReference>